<proteinExistence type="predicted"/>
<sequence length="602" mass="71101">MLYIEHDAKSRFSYAYDETTLHIRVKTTKGEVNTIQVQGIDPFASWVPSEENPQIWVQDSANMLKINMVKEYETEYQEIWFAELKDLNTKRIRYGLVLDTFDGKFLYGSKGVMDLSKYPKALEDNANFLNFPYINEEDIFNAPSWVKDTIWCQITVGSYSNDGQSCIDRESGNFKGMIKKLDYIQEMGYTGLYFTPIFKALAWHKYDTTDYMEVDPNFGGNEDFKIFMEEAKKRNIKIMLDAVFNHCGPLNEFWQDVIKNGRNSEYYNFFYIFDDNKPIVENIKEDGMYDRIDEENLNFRTFGFHAYMPKLNTGNPKLRKYLLNVSKKWIEEYGINGWRLDVSNEVSHQFWREFRKVVKEVSSETYIVGENWDDSYEWLRGDQFDAVMNYGFLYTVWNFIGSANYSKIQKTTPTEYKYQINELFIRYPKNILQHTFNLVGSHDVARIMTVCDNDPELVKLAYLLLLTFTGSPSVYYGDEIGMTGMGMDSSRDPMIWDKDKQNLDLQQHIKKMIKLRKQYSSFKEVDIEWILTDDEKNILIFAKKNDIEKTYIIINNSNKEETLALPTELSNNTIFDIYNEQSIRLEKELILKPYGFYLIKYL</sequence>
<evidence type="ECO:0000313" key="2">
    <source>
        <dbReference type="Proteomes" id="UP000188637"/>
    </source>
</evidence>
<comment type="caution">
    <text evidence="1">The sequence shown here is derived from an EMBL/GenBank/DDBJ whole genome shotgun (WGS) entry which is preliminary data.</text>
</comment>
<gene>
    <name evidence="1" type="ORF">AN640_04745</name>
</gene>
<protein>
    <submittedName>
        <fullName evidence="1">Uncharacterized protein</fullName>
    </submittedName>
</protein>
<organism evidence="1 2">
    <name type="scientific">Candidatus Epulonipiscium fishelsonii</name>
    <dbReference type="NCBI Taxonomy" id="77094"/>
    <lineage>
        <taxon>Bacteria</taxon>
        <taxon>Bacillati</taxon>
        <taxon>Bacillota</taxon>
        <taxon>Clostridia</taxon>
        <taxon>Lachnospirales</taxon>
        <taxon>Lachnospiraceae</taxon>
        <taxon>Candidatus Epulonipiscium</taxon>
    </lineage>
</organism>
<dbReference type="EMBL" id="LJHD01000066">
    <property type="protein sequence ID" value="ONI45269.1"/>
    <property type="molecule type" value="Genomic_DNA"/>
</dbReference>
<accession>A0ACC8XIS5</accession>
<keyword evidence="2" id="KW-1185">Reference proteome</keyword>
<name>A0ACC8XIS5_9FIRM</name>
<reference evidence="1" key="1">
    <citation type="submission" date="2016-08" db="EMBL/GenBank/DDBJ databases">
        <authorList>
            <person name="Ngugi D.K."/>
            <person name="Miyake S."/>
            <person name="Stingl U."/>
        </authorList>
    </citation>
    <scope>NUCLEOTIDE SEQUENCE</scope>
    <source>
        <strain evidence="1">SCG-D08WGA-EpuloA1</strain>
    </source>
</reference>
<evidence type="ECO:0000313" key="1">
    <source>
        <dbReference type="EMBL" id="ONI45269.1"/>
    </source>
</evidence>
<dbReference type="Proteomes" id="UP000188637">
    <property type="component" value="Unassembled WGS sequence"/>
</dbReference>